<reference evidence="1" key="1">
    <citation type="submission" date="2020-11" db="EMBL/GenBank/DDBJ databases">
        <authorList>
            <person name="Whitehead M."/>
        </authorList>
    </citation>
    <scope>NUCLEOTIDE SEQUENCE</scope>
    <source>
        <strain evidence="1">EGII</strain>
    </source>
</reference>
<name>A0A811VJ68_CERCA</name>
<sequence length="137" mass="14840">MKKCTMCPLKTAIVGKLQAKILGRTAAAAPTNDRTQVGEKRNICAQMQSQIERQIKFMKPTSAGAAELHPAALIHCCAVYPGHNLTPIQHPAHFPAPLLALPPSPGVRTFDVLRLRVPEDDFDRRAGIVIVDIASKA</sequence>
<dbReference type="AlphaFoldDB" id="A0A811VJ68"/>
<evidence type="ECO:0000313" key="1">
    <source>
        <dbReference type="EMBL" id="CAD7015297.1"/>
    </source>
</evidence>
<dbReference type="Proteomes" id="UP000606786">
    <property type="component" value="Unassembled WGS sequence"/>
</dbReference>
<accession>A0A811VJ68</accession>
<gene>
    <name evidence="1" type="ORF">CCAP1982_LOCUS23242</name>
</gene>
<keyword evidence="2" id="KW-1185">Reference proteome</keyword>
<protein>
    <submittedName>
        <fullName evidence="1">(Mediterranean fruit fly) hypothetical protein</fullName>
    </submittedName>
</protein>
<comment type="caution">
    <text evidence="1">The sequence shown here is derived from an EMBL/GenBank/DDBJ whole genome shotgun (WGS) entry which is preliminary data.</text>
</comment>
<evidence type="ECO:0000313" key="2">
    <source>
        <dbReference type="Proteomes" id="UP000606786"/>
    </source>
</evidence>
<dbReference type="EMBL" id="CAJHJT010000056">
    <property type="protein sequence ID" value="CAD7015297.1"/>
    <property type="molecule type" value="Genomic_DNA"/>
</dbReference>
<proteinExistence type="predicted"/>
<organism evidence="1 2">
    <name type="scientific">Ceratitis capitata</name>
    <name type="common">Mediterranean fruit fly</name>
    <name type="synonym">Tephritis capitata</name>
    <dbReference type="NCBI Taxonomy" id="7213"/>
    <lineage>
        <taxon>Eukaryota</taxon>
        <taxon>Metazoa</taxon>
        <taxon>Ecdysozoa</taxon>
        <taxon>Arthropoda</taxon>
        <taxon>Hexapoda</taxon>
        <taxon>Insecta</taxon>
        <taxon>Pterygota</taxon>
        <taxon>Neoptera</taxon>
        <taxon>Endopterygota</taxon>
        <taxon>Diptera</taxon>
        <taxon>Brachycera</taxon>
        <taxon>Muscomorpha</taxon>
        <taxon>Tephritoidea</taxon>
        <taxon>Tephritidae</taxon>
        <taxon>Ceratitis</taxon>
        <taxon>Ceratitis</taxon>
    </lineage>
</organism>